<organism evidence="14 15">
    <name type="scientific">Phaeobacter inhibens</name>
    <dbReference type="NCBI Taxonomy" id="221822"/>
    <lineage>
        <taxon>Bacteria</taxon>
        <taxon>Pseudomonadati</taxon>
        <taxon>Pseudomonadota</taxon>
        <taxon>Alphaproteobacteria</taxon>
        <taxon>Rhodobacterales</taxon>
        <taxon>Roseobacteraceae</taxon>
        <taxon>Phaeobacter</taxon>
    </lineage>
</organism>
<dbReference type="PANTHER" id="PTHR45436">
    <property type="entry name" value="SENSOR HISTIDINE KINASE YKOH"/>
    <property type="match status" value="1"/>
</dbReference>
<dbReference type="InterPro" id="IPR003594">
    <property type="entry name" value="HATPase_dom"/>
</dbReference>
<dbReference type="EC" id="2.7.13.3" evidence="3"/>
<evidence type="ECO:0000256" key="4">
    <source>
        <dbReference type="ARBA" id="ARBA00022553"/>
    </source>
</evidence>
<keyword evidence="5" id="KW-0808">Transferase</keyword>
<dbReference type="Proteomes" id="UP000236447">
    <property type="component" value="Chromosome"/>
</dbReference>
<dbReference type="InterPro" id="IPR050428">
    <property type="entry name" value="TCS_sensor_his_kinase"/>
</dbReference>
<proteinExistence type="predicted"/>
<dbReference type="Pfam" id="PF00512">
    <property type="entry name" value="HisKA"/>
    <property type="match status" value="1"/>
</dbReference>
<keyword evidence="7 14" id="KW-0418">Kinase</keyword>
<comment type="subcellular location">
    <subcellularLocation>
        <location evidence="2">Membrane</location>
    </subcellularLocation>
</comment>
<evidence type="ECO:0000256" key="10">
    <source>
        <dbReference type="ARBA" id="ARBA00023136"/>
    </source>
</evidence>
<dbReference type="InterPro" id="IPR036890">
    <property type="entry name" value="HATPase_C_sf"/>
</dbReference>
<comment type="catalytic activity">
    <reaction evidence="1">
        <text>ATP + protein L-histidine = ADP + protein N-phospho-L-histidine.</text>
        <dbReference type="EC" id="2.7.13.3"/>
    </reaction>
</comment>
<evidence type="ECO:0000256" key="9">
    <source>
        <dbReference type="ARBA" id="ARBA00023012"/>
    </source>
</evidence>
<keyword evidence="6 11" id="KW-0812">Transmembrane</keyword>
<protein>
    <recommendedName>
        <fullName evidence="3">histidine kinase</fullName>
        <ecNumber evidence="3">2.7.13.3</ecNumber>
    </recommendedName>
</protein>
<dbReference type="SMART" id="SM00387">
    <property type="entry name" value="HATPase_c"/>
    <property type="match status" value="1"/>
</dbReference>
<dbReference type="SMART" id="SM00388">
    <property type="entry name" value="HisKA"/>
    <property type="match status" value="1"/>
</dbReference>
<dbReference type="PROSITE" id="PS50109">
    <property type="entry name" value="HIS_KIN"/>
    <property type="match status" value="1"/>
</dbReference>
<evidence type="ECO:0000256" key="5">
    <source>
        <dbReference type="ARBA" id="ARBA00022679"/>
    </source>
</evidence>
<dbReference type="InterPro" id="IPR036097">
    <property type="entry name" value="HisK_dim/P_sf"/>
</dbReference>
<dbReference type="InterPro" id="IPR003660">
    <property type="entry name" value="HAMP_dom"/>
</dbReference>
<dbReference type="Gene3D" id="6.10.340.10">
    <property type="match status" value="1"/>
</dbReference>
<evidence type="ECO:0000256" key="1">
    <source>
        <dbReference type="ARBA" id="ARBA00000085"/>
    </source>
</evidence>
<dbReference type="Pfam" id="PF02518">
    <property type="entry name" value="HATPase_c"/>
    <property type="match status" value="1"/>
</dbReference>
<evidence type="ECO:0000256" key="7">
    <source>
        <dbReference type="ARBA" id="ARBA00022777"/>
    </source>
</evidence>
<sequence length="476" mass="51843">MSALRQAIALSLAFLVLLTLGGLLLDDVITEEFRAETEEALREEYQRISDRLTREGRFPEEIVTAEVFSDSGVGYAVLRADGKVLGPVLRGAFDSQGFDILEAEALFQPKALETLDRIFDLIDEDDEEEPSDSGPAAEETAAGQLAFDVAFESEADLGWRIYSGAVLDGHLVVYAPGVSAFGSDLTSVILVFVVILSLPALIIGLIFGIRAQRRLNRIGAGFDRIADGELDLRLAPKVIRDDIDELAARIDGATERLQASIRQMSDFSANIAHDLRTPLTRLRLHLDQADEAEDQTAHREAAIAQMDDIIAIFGAIQRIARMQSQGRRDGFAAVDLGVVVEQVHEIYEAVAQDAGQSLSCRITNAATIHADRSLIMQLLANLIENAIRHAGEGARIAIDLSGSWLVVTDDGPGIPEAERGRVLDPLYRLDRSRNTAGAGLGLAMVKAIAELHEAELALMYSADERGLRIEVRFPQP</sequence>
<evidence type="ECO:0000256" key="8">
    <source>
        <dbReference type="ARBA" id="ARBA00022989"/>
    </source>
</evidence>
<dbReference type="PANTHER" id="PTHR45436:SF8">
    <property type="entry name" value="HISTIDINE KINASE"/>
    <property type="match status" value="1"/>
</dbReference>
<evidence type="ECO:0000256" key="11">
    <source>
        <dbReference type="SAM" id="Phobius"/>
    </source>
</evidence>
<dbReference type="SMART" id="SM00304">
    <property type="entry name" value="HAMP"/>
    <property type="match status" value="1"/>
</dbReference>
<feature type="domain" description="Histidine kinase" evidence="12">
    <location>
        <begin position="270"/>
        <end position="476"/>
    </location>
</feature>
<keyword evidence="8 11" id="KW-1133">Transmembrane helix</keyword>
<feature type="domain" description="HAMP" evidence="13">
    <location>
        <begin position="209"/>
        <end position="262"/>
    </location>
</feature>
<gene>
    <name evidence="14" type="ORF">PhaeoP88_01362</name>
</gene>
<dbReference type="EMBL" id="CP010725">
    <property type="protein sequence ID" value="AUQ98743.1"/>
    <property type="molecule type" value="Genomic_DNA"/>
</dbReference>
<evidence type="ECO:0000259" key="12">
    <source>
        <dbReference type="PROSITE" id="PS50109"/>
    </source>
</evidence>
<dbReference type="InterPro" id="IPR004358">
    <property type="entry name" value="Sig_transdc_His_kin-like_C"/>
</dbReference>
<dbReference type="PROSITE" id="PS50885">
    <property type="entry name" value="HAMP"/>
    <property type="match status" value="1"/>
</dbReference>
<name>A0A2I7K863_9RHOB</name>
<dbReference type="InterPro" id="IPR005467">
    <property type="entry name" value="His_kinase_dom"/>
</dbReference>
<evidence type="ECO:0000256" key="3">
    <source>
        <dbReference type="ARBA" id="ARBA00012438"/>
    </source>
</evidence>
<dbReference type="Gene3D" id="3.30.565.10">
    <property type="entry name" value="Histidine kinase-like ATPase, C-terminal domain"/>
    <property type="match status" value="1"/>
</dbReference>
<dbReference type="AlphaFoldDB" id="A0A2I7K863"/>
<reference evidence="14 15" key="1">
    <citation type="journal article" date="2017" name="Front. Microbiol.">
        <title>Phaeobacter piscinae sp. nov., a species of the Roseobacter group and potential aquaculture probiont.</title>
        <authorList>
            <person name="Sonnenschein E.C."/>
            <person name="Phippen C.B.W."/>
            <person name="Nielsen K.F."/>
            <person name="Mateiu R.V."/>
            <person name="Melchiorsen J."/>
            <person name="Gram L."/>
            <person name="Overmann J."/>
            <person name="Freese H.M."/>
        </authorList>
    </citation>
    <scope>NUCLEOTIDE SEQUENCE [LARGE SCALE GENOMIC DNA]</scope>
    <source>
        <strain evidence="14 15">P88</strain>
    </source>
</reference>
<evidence type="ECO:0000313" key="14">
    <source>
        <dbReference type="EMBL" id="AUQ98743.1"/>
    </source>
</evidence>
<dbReference type="CDD" id="cd00082">
    <property type="entry name" value="HisKA"/>
    <property type="match status" value="1"/>
</dbReference>
<feature type="transmembrane region" description="Helical" evidence="11">
    <location>
        <begin position="188"/>
        <end position="209"/>
    </location>
</feature>
<dbReference type="SUPFAM" id="SSF47384">
    <property type="entry name" value="Homodimeric domain of signal transducing histidine kinase"/>
    <property type="match status" value="1"/>
</dbReference>
<keyword evidence="10 11" id="KW-0472">Membrane</keyword>
<evidence type="ECO:0000256" key="2">
    <source>
        <dbReference type="ARBA" id="ARBA00004370"/>
    </source>
</evidence>
<dbReference type="CDD" id="cd00075">
    <property type="entry name" value="HATPase"/>
    <property type="match status" value="1"/>
</dbReference>
<dbReference type="InterPro" id="IPR003661">
    <property type="entry name" value="HisK_dim/P_dom"/>
</dbReference>
<reference evidence="14 15" key="2">
    <citation type="journal article" date="2017" name="Genome Biol. Evol.">
        <title>Trajectories and Drivers of Genome Evolution in Surface-Associated Marine Phaeobacter.</title>
        <authorList>
            <person name="Freese H.M."/>
            <person name="Sikorski J."/>
            <person name="Bunk B."/>
            <person name="Scheuner C."/>
            <person name="Meier-Kolthoff J.P."/>
            <person name="Sproer C."/>
            <person name="Gram L."/>
            <person name="Overmann J."/>
        </authorList>
    </citation>
    <scope>NUCLEOTIDE SEQUENCE [LARGE SCALE GENOMIC DNA]</scope>
    <source>
        <strain evidence="14 15">P88</strain>
    </source>
</reference>
<evidence type="ECO:0000259" key="13">
    <source>
        <dbReference type="PROSITE" id="PS50885"/>
    </source>
</evidence>
<keyword evidence="4" id="KW-0597">Phosphoprotein</keyword>
<dbReference type="GO" id="GO:0000155">
    <property type="term" value="F:phosphorelay sensor kinase activity"/>
    <property type="evidence" value="ECO:0007669"/>
    <property type="project" value="InterPro"/>
</dbReference>
<accession>A0A2I7K863</accession>
<dbReference type="SUPFAM" id="SSF55874">
    <property type="entry name" value="ATPase domain of HSP90 chaperone/DNA topoisomerase II/histidine kinase"/>
    <property type="match status" value="1"/>
</dbReference>
<evidence type="ECO:0000313" key="15">
    <source>
        <dbReference type="Proteomes" id="UP000236447"/>
    </source>
</evidence>
<dbReference type="RefSeq" id="WP_102883336.1">
    <property type="nucleotide sequence ID" value="NZ_CANLFJ010000001.1"/>
</dbReference>
<evidence type="ECO:0000256" key="6">
    <source>
        <dbReference type="ARBA" id="ARBA00022692"/>
    </source>
</evidence>
<dbReference type="Gene3D" id="1.10.287.130">
    <property type="match status" value="1"/>
</dbReference>
<dbReference type="GO" id="GO:0005886">
    <property type="term" value="C:plasma membrane"/>
    <property type="evidence" value="ECO:0007669"/>
    <property type="project" value="TreeGrafter"/>
</dbReference>
<dbReference type="PRINTS" id="PR00344">
    <property type="entry name" value="BCTRLSENSOR"/>
</dbReference>
<keyword evidence="9" id="KW-0902">Two-component regulatory system</keyword>